<organism evidence="1 2">
    <name type="scientific">Rubellimicrobium mesophilum DSM 19309</name>
    <dbReference type="NCBI Taxonomy" id="442562"/>
    <lineage>
        <taxon>Bacteria</taxon>
        <taxon>Pseudomonadati</taxon>
        <taxon>Pseudomonadota</taxon>
        <taxon>Alphaproteobacteria</taxon>
        <taxon>Rhodobacterales</taxon>
        <taxon>Roseobacteraceae</taxon>
        <taxon>Rubellimicrobium</taxon>
    </lineage>
</organism>
<keyword evidence="2" id="KW-1185">Reference proteome</keyword>
<gene>
    <name evidence="1" type="ORF">Rumeso_03421</name>
</gene>
<proteinExistence type="predicted"/>
<evidence type="ECO:0000313" key="2">
    <source>
        <dbReference type="Proteomes" id="UP000019666"/>
    </source>
</evidence>
<reference evidence="1 2" key="1">
    <citation type="submission" date="2013-02" db="EMBL/GenBank/DDBJ databases">
        <authorList>
            <person name="Fiebig A."/>
            <person name="Goeker M."/>
            <person name="Klenk H.-P.P."/>
        </authorList>
    </citation>
    <scope>NUCLEOTIDE SEQUENCE [LARGE SCALE GENOMIC DNA]</scope>
    <source>
        <strain evidence="1 2">DSM 19309</strain>
    </source>
</reference>
<dbReference type="EMBL" id="AOSK01000095">
    <property type="protein sequence ID" value="EYD74997.1"/>
    <property type="molecule type" value="Genomic_DNA"/>
</dbReference>
<evidence type="ECO:0000313" key="1">
    <source>
        <dbReference type="EMBL" id="EYD74997.1"/>
    </source>
</evidence>
<dbReference type="AlphaFoldDB" id="A0A017HKJ1"/>
<name>A0A017HKJ1_9RHOB</name>
<sequence length="37" mass="3787">MSRCGAKAAFVVLADQPKRPPGFGYAPPATAQITVLG</sequence>
<accession>A0A017HKJ1</accession>
<dbReference type="Proteomes" id="UP000019666">
    <property type="component" value="Unassembled WGS sequence"/>
</dbReference>
<dbReference type="HOGENOM" id="CLU_3348220_0_0_5"/>
<comment type="caution">
    <text evidence="1">The sequence shown here is derived from an EMBL/GenBank/DDBJ whole genome shotgun (WGS) entry which is preliminary data.</text>
</comment>
<protein>
    <submittedName>
        <fullName evidence="1">Uncharacterized protein</fullName>
    </submittedName>
</protein>